<dbReference type="KEGG" id="hsai:HPS36_01720"/>
<sequence>MLTDAEERLVEGILDAGEAVERDTFEFMIAEGLPAEQLQVLGGDGDVEAVIESLEAKGLVATEPVEETVRDAGSVEDSLRIPGTDFERVERRYVHFTAKLEAKYRE</sequence>
<name>A0A7D4CXH3_9EURY</name>
<dbReference type="AlphaFoldDB" id="A0A7D4CXH3"/>
<gene>
    <name evidence="1" type="ORF">HPS36_01720</name>
</gene>
<organism evidence="1 2">
    <name type="scientific">Halorubrum salinarum</name>
    <dbReference type="NCBI Taxonomy" id="2739057"/>
    <lineage>
        <taxon>Archaea</taxon>
        <taxon>Methanobacteriati</taxon>
        <taxon>Methanobacteriota</taxon>
        <taxon>Stenosarchaea group</taxon>
        <taxon>Halobacteria</taxon>
        <taxon>Halobacteriales</taxon>
        <taxon>Haloferacaceae</taxon>
        <taxon>Halorubrum</taxon>
    </lineage>
</organism>
<dbReference type="Proteomes" id="UP000505020">
    <property type="component" value="Chromosome"/>
</dbReference>
<accession>A0A7D4CXH3</accession>
<reference evidence="1 2" key="1">
    <citation type="submission" date="2020-05" db="EMBL/GenBank/DDBJ databases">
        <title>Halorubrum RHB-C sp.nov., an extremely halophilic archaeon isolated from solar salt farm.</title>
        <authorList>
            <person name="Ho H."/>
            <person name="Danganan R.E."/>
            <person name="Dedeles G.R."/>
            <person name="Kim S.-G."/>
        </authorList>
    </citation>
    <scope>NUCLEOTIDE SEQUENCE [LARGE SCALE GENOMIC DNA]</scope>
    <source>
        <strain evidence="1 2">RHB-C</strain>
    </source>
</reference>
<keyword evidence="2" id="KW-1185">Reference proteome</keyword>
<protein>
    <submittedName>
        <fullName evidence="1">Uncharacterized protein</fullName>
    </submittedName>
</protein>
<dbReference type="EMBL" id="CP053941">
    <property type="protein sequence ID" value="QKG91623.1"/>
    <property type="molecule type" value="Genomic_DNA"/>
</dbReference>
<dbReference type="RefSeq" id="WP_173228268.1">
    <property type="nucleotide sequence ID" value="NZ_CP053941.1"/>
</dbReference>
<proteinExistence type="predicted"/>
<evidence type="ECO:0000313" key="1">
    <source>
        <dbReference type="EMBL" id="QKG91623.1"/>
    </source>
</evidence>
<evidence type="ECO:0000313" key="2">
    <source>
        <dbReference type="Proteomes" id="UP000505020"/>
    </source>
</evidence>
<dbReference type="GeneID" id="55593680"/>